<reference evidence="2" key="1">
    <citation type="journal article" date="2021" name="Nat. Commun.">
        <title>Genomic analyses provide insights into spinach domestication and the genetic basis of agronomic traits.</title>
        <authorList>
            <person name="Cai X."/>
            <person name="Sun X."/>
            <person name="Xu C."/>
            <person name="Sun H."/>
            <person name="Wang X."/>
            <person name="Ge C."/>
            <person name="Zhang Z."/>
            <person name="Wang Q."/>
            <person name="Fei Z."/>
            <person name="Jiao C."/>
            <person name="Wang Q."/>
        </authorList>
    </citation>
    <scope>NUCLEOTIDE SEQUENCE [LARGE SCALE GENOMIC DNA]</scope>
    <source>
        <strain evidence="2">cv. Varoflay</strain>
    </source>
</reference>
<organism evidence="2 3">
    <name type="scientific">Spinacia oleracea</name>
    <name type="common">Spinach</name>
    <dbReference type="NCBI Taxonomy" id="3562"/>
    <lineage>
        <taxon>Eukaryota</taxon>
        <taxon>Viridiplantae</taxon>
        <taxon>Streptophyta</taxon>
        <taxon>Embryophyta</taxon>
        <taxon>Tracheophyta</taxon>
        <taxon>Spermatophyta</taxon>
        <taxon>Magnoliopsida</taxon>
        <taxon>eudicotyledons</taxon>
        <taxon>Gunneridae</taxon>
        <taxon>Pentapetalae</taxon>
        <taxon>Caryophyllales</taxon>
        <taxon>Chenopodiaceae</taxon>
        <taxon>Chenopodioideae</taxon>
        <taxon>Anserineae</taxon>
        <taxon>Spinacia</taxon>
    </lineage>
</organism>
<name>A0ABM3QXP1_SPIOL</name>
<dbReference type="GeneID" id="130463113"/>
<sequence>MKGRQSRNSIDVLYDSSGKKLATLQEIKGEISQFYTGLIGTVAPSLVGIDVNIIRKGKQLSDSAANELIQPVTESEIDAALKGIDPNKAPGLDGFNSLFFLWAWDLLKDMSIRLMQKVIGDVISPSQAGFIPGRNISDNILLACELAKCYSRKNISPGCMLKVDMKKAYDSLEWSFLPSMLAELGFPTRFVSWGWNIYQDAWLISPVIKALNSTQDFSRASGLEANLHKSEVYLAGINDQKVDQVVDILGIAKGTFPNRYLGVPLTTRKLSYNEWKPLIEKTVTRIKGWSARLLSYAGRLQLIKSVLFGVQLYWCQIFVMPKKAMKEIQRLCRSCLWTGTDVRSKKAPIAWENLCLPKTCGGWNLKELTTWNKVAVLKHCWALSMKQDRLWVKWMHTYYIQQRDFWSMPVPNGLTWSMRKIWHQRDLLLQAGGGSQFVVAGMFKIHKAYKHLHQSGVQVPWKRLVCNSTFVVWLAVQNRLATKDRLIKWNMPVVSTCSLCDQHDEDLSHLFFSCKYSAEVWELVLNNLGIQRSGLKWKEEVNWAIKKSRSSRKTDASCAMAFIETVYGIWLQRNSKTFSSKVDPPLVVDNRILFFVACRQ</sequence>
<gene>
    <name evidence="3" type="primary">LOC130463113</name>
</gene>
<evidence type="ECO:0000313" key="2">
    <source>
        <dbReference type="Proteomes" id="UP000813463"/>
    </source>
</evidence>
<accession>A0ABM3QXP1</accession>
<dbReference type="PANTHER" id="PTHR33116">
    <property type="entry name" value="REVERSE TRANSCRIPTASE ZINC-BINDING DOMAIN-CONTAINING PROTEIN-RELATED-RELATED"/>
    <property type="match status" value="1"/>
</dbReference>
<protein>
    <recommendedName>
        <fullName evidence="1">Reverse transcriptase zinc-binding domain-containing protein</fullName>
    </recommendedName>
</protein>
<dbReference type="Pfam" id="PF13966">
    <property type="entry name" value="zf-RVT"/>
    <property type="match status" value="1"/>
</dbReference>
<dbReference type="PANTHER" id="PTHR33116:SF84">
    <property type="entry name" value="RNA-DIRECTED DNA POLYMERASE"/>
    <property type="match status" value="1"/>
</dbReference>
<reference evidence="3" key="2">
    <citation type="submission" date="2025-08" db="UniProtKB">
        <authorList>
            <consortium name="RefSeq"/>
        </authorList>
    </citation>
    <scope>IDENTIFICATION</scope>
    <source>
        <tissue evidence="3">Leaf</tissue>
    </source>
</reference>
<proteinExistence type="predicted"/>
<dbReference type="Proteomes" id="UP000813463">
    <property type="component" value="Chromosome 6"/>
</dbReference>
<dbReference type="InterPro" id="IPR026960">
    <property type="entry name" value="RVT-Znf"/>
</dbReference>
<feature type="domain" description="Reverse transcriptase zinc-binding" evidence="1">
    <location>
        <begin position="443"/>
        <end position="521"/>
    </location>
</feature>
<dbReference type="RefSeq" id="XP_056688135.1">
    <property type="nucleotide sequence ID" value="XM_056832157.1"/>
</dbReference>
<evidence type="ECO:0000259" key="1">
    <source>
        <dbReference type="Pfam" id="PF13966"/>
    </source>
</evidence>
<keyword evidence="2" id="KW-1185">Reference proteome</keyword>
<evidence type="ECO:0000313" key="3">
    <source>
        <dbReference type="RefSeq" id="XP_056688135.1"/>
    </source>
</evidence>